<evidence type="ECO:0000256" key="4">
    <source>
        <dbReference type="ARBA" id="ARBA00023315"/>
    </source>
</evidence>
<evidence type="ECO:0000256" key="1">
    <source>
        <dbReference type="ARBA" id="ARBA00007274"/>
    </source>
</evidence>
<keyword evidence="2 5" id="KW-0808">Transferase</keyword>
<dbReference type="CDD" id="cd04647">
    <property type="entry name" value="LbH_MAT_like"/>
    <property type="match status" value="1"/>
</dbReference>
<dbReference type="PROSITE" id="PS00101">
    <property type="entry name" value="HEXAPEP_TRANSFERASES"/>
    <property type="match status" value="1"/>
</dbReference>
<dbReference type="AlphaFoldDB" id="A0A2R3MUJ4"/>
<accession>A0A2R3MUJ4</accession>
<dbReference type="EC" id="2.3.1.89" evidence="5"/>
<comment type="similarity">
    <text evidence="1">Belongs to the transferase hexapeptide repeat family.</text>
</comment>
<dbReference type="KEGG" id="bhf:C3V43_13655"/>
<dbReference type="SUPFAM" id="SSF51161">
    <property type="entry name" value="Trimeric LpxA-like enzymes"/>
    <property type="match status" value="1"/>
</dbReference>
<dbReference type="InterPro" id="IPR018357">
    <property type="entry name" value="Hexapep_transf_CS"/>
</dbReference>
<sequence length="201" mass="22566">MSKQKKLSTTYKMLRTLGFNYSEEEYGDVSVSKVLGKFFGNIYRKRLEKMMDWPILQSFNPRKIRPILMRKMGCHVGKECFIGDYVRIDQGHADMITLEDHVSIASGTRLLCHQRNFCDYCVGDDYMELGYIVKPIVLKKGCLIGMESFVMPGVTVGEGAIVGAGSFVTTDIPAWTVAAGRPAKVLKQIPHRGDKSKSSNE</sequence>
<dbReference type="OrthoDB" id="9812571at2"/>
<dbReference type="EMBL" id="CAACYH010000007">
    <property type="protein sequence ID" value="VFB15480.1"/>
    <property type="molecule type" value="Genomic_DNA"/>
</dbReference>
<dbReference type="GO" id="GO:0005829">
    <property type="term" value="C:cytosol"/>
    <property type="evidence" value="ECO:0007669"/>
    <property type="project" value="TreeGrafter"/>
</dbReference>
<proteinExistence type="inferred from homology"/>
<organism evidence="5 6">
    <name type="scientific">Prevotella heparinolytica</name>
    <dbReference type="NCBI Taxonomy" id="28113"/>
    <lineage>
        <taxon>Bacteria</taxon>
        <taxon>Pseudomonadati</taxon>
        <taxon>Bacteroidota</taxon>
        <taxon>Bacteroidia</taxon>
        <taxon>Bacteroidales</taxon>
        <taxon>Bacteroidaceae</taxon>
        <taxon>Bacteroides</taxon>
    </lineage>
</organism>
<reference evidence="5 6" key="1">
    <citation type="submission" date="2019-02" db="EMBL/GenBank/DDBJ databases">
        <authorList>
            <consortium name="Pathogen Informatics"/>
        </authorList>
    </citation>
    <scope>NUCLEOTIDE SEQUENCE [LARGE SCALE GENOMIC DNA]</scope>
    <source>
        <strain evidence="5 6">3012STDY7078512</strain>
    </source>
</reference>
<dbReference type="PANTHER" id="PTHR23416">
    <property type="entry name" value="SIALIC ACID SYNTHASE-RELATED"/>
    <property type="match status" value="1"/>
</dbReference>
<dbReference type="GO" id="GO:0008374">
    <property type="term" value="F:O-acyltransferase activity"/>
    <property type="evidence" value="ECO:0007669"/>
    <property type="project" value="TreeGrafter"/>
</dbReference>
<dbReference type="PANTHER" id="PTHR23416:SF23">
    <property type="entry name" value="ACETYLTRANSFERASE C18B11.09C-RELATED"/>
    <property type="match status" value="1"/>
</dbReference>
<dbReference type="Pfam" id="PF00132">
    <property type="entry name" value="Hexapep"/>
    <property type="match status" value="1"/>
</dbReference>
<dbReference type="Gene3D" id="2.160.10.10">
    <property type="entry name" value="Hexapeptide repeat proteins"/>
    <property type="match status" value="1"/>
</dbReference>
<dbReference type="GO" id="GO:0047200">
    <property type="term" value="F:tetrahydrodipicolinate N-acetyltransferase activity"/>
    <property type="evidence" value="ECO:0007669"/>
    <property type="project" value="UniProtKB-EC"/>
</dbReference>
<evidence type="ECO:0000313" key="5">
    <source>
        <dbReference type="EMBL" id="VFB15480.1"/>
    </source>
</evidence>
<gene>
    <name evidence="5" type="primary">dapH</name>
    <name evidence="5" type="ORF">NCTC7812_03069</name>
</gene>
<dbReference type="InterPro" id="IPR051159">
    <property type="entry name" value="Hexapeptide_acetyltransf"/>
</dbReference>
<name>A0A2R3MUJ4_9BACE</name>
<dbReference type="RefSeq" id="WP_106070230.1">
    <property type="nucleotide sequence ID" value="NZ_CAACYH010000007.1"/>
</dbReference>
<dbReference type="InterPro" id="IPR001451">
    <property type="entry name" value="Hexapep"/>
</dbReference>
<dbReference type="GeneID" id="94549450"/>
<protein>
    <submittedName>
        <fullName evidence="5">Putative acetyltransferase</fullName>
        <ecNumber evidence="5">2.3.1.89</ecNumber>
    </submittedName>
</protein>
<keyword evidence="3" id="KW-0677">Repeat</keyword>
<keyword evidence="4 5" id="KW-0012">Acyltransferase</keyword>
<dbReference type="Proteomes" id="UP000396835">
    <property type="component" value="Unassembled WGS sequence"/>
</dbReference>
<dbReference type="InterPro" id="IPR011004">
    <property type="entry name" value="Trimer_LpxA-like_sf"/>
</dbReference>
<evidence type="ECO:0000313" key="6">
    <source>
        <dbReference type="Proteomes" id="UP000396835"/>
    </source>
</evidence>
<evidence type="ECO:0000256" key="2">
    <source>
        <dbReference type="ARBA" id="ARBA00022679"/>
    </source>
</evidence>
<evidence type="ECO:0000256" key="3">
    <source>
        <dbReference type="ARBA" id="ARBA00022737"/>
    </source>
</evidence>